<protein>
    <submittedName>
        <fullName evidence="1">Uncharacterized protein</fullName>
    </submittedName>
</protein>
<dbReference type="AlphaFoldDB" id="A0A7S3AQ64"/>
<organism evidence="1">
    <name type="scientific">Haptolina ericina</name>
    <dbReference type="NCBI Taxonomy" id="156174"/>
    <lineage>
        <taxon>Eukaryota</taxon>
        <taxon>Haptista</taxon>
        <taxon>Haptophyta</taxon>
        <taxon>Prymnesiophyceae</taxon>
        <taxon>Prymnesiales</taxon>
        <taxon>Prymnesiaceae</taxon>
        <taxon>Haptolina</taxon>
    </lineage>
</organism>
<sequence length="104" mass="11138">MIVTLKSVIPGEAWGRITWCDGSLFEADVGKSPVGKRTTSLVMVSTPVAADVLRSAAKEGRSNPLSILCASLALSRTPMSTRALPRRCGRGRCVVARERRARVA</sequence>
<gene>
    <name evidence="1" type="ORF">HERI1096_LOCUS12480</name>
</gene>
<name>A0A7S3AQ64_9EUKA</name>
<dbReference type="EMBL" id="HBHX01022440">
    <property type="protein sequence ID" value="CAE0111820.1"/>
    <property type="molecule type" value="Transcribed_RNA"/>
</dbReference>
<evidence type="ECO:0000313" key="1">
    <source>
        <dbReference type="EMBL" id="CAE0111820.1"/>
    </source>
</evidence>
<accession>A0A7S3AQ64</accession>
<reference evidence="1" key="1">
    <citation type="submission" date="2021-01" db="EMBL/GenBank/DDBJ databases">
        <authorList>
            <person name="Corre E."/>
            <person name="Pelletier E."/>
            <person name="Niang G."/>
            <person name="Scheremetjew M."/>
            <person name="Finn R."/>
            <person name="Kale V."/>
            <person name="Holt S."/>
            <person name="Cochrane G."/>
            <person name="Meng A."/>
            <person name="Brown T."/>
            <person name="Cohen L."/>
        </authorList>
    </citation>
    <scope>NUCLEOTIDE SEQUENCE</scope>
    <source>
        <strain evidence="1">CCMP281</strain>
    </source>
</reference>
<proteinExistence type="predicted"/>